<dbReference type="PANTHER" id="PTHR35869">
    <property type="entry name" value="OUTER-MEMBRANE LIPOPROTEIN CARRIER PROTEIN"/>
    <property type="match status" value="1"/>
</dbReference>
<keyword evidence="1 2" id="KW-0732">Signal</keyword>
<comment type="caution">
    <text evidence="3">The sequence shown here is derived from an EMBL/GenBank/DDBJ whole genome shotgun (WGS) entry which is preliminary data.</text>
</comment>
<dbReference type="AlphaFoldDB" id="A0A316HJQ4"/>
<feature type="signal peptide" evidence="2">
    <location>
        <begin position="1"/>
        <end position="23"/>
    </location>
</feature>
<evidence type="ECO:0000256" key="2">
    <source>
        <dbReference type="SAM" id="SignalP"/>
    </source>
</evidence>
<dbReference type="CDD" id="cd16325">
    <property type="entry name" value="LolA"/>
    <property type="match status" value="1"/>
</dbReference>
<sequence length="228" mass="25585">MKKIILYTLTAISTISTYSTAFAQKDSQAKAILSQVSQKYKSYDVIKTDFTFSLNNQQAGIKETQTGTLISKAKSGKYRVSLYNSAAKPEVDKEIMSDGKTQWTYLKKDKEVQVGDVDKGGDGMGNPAQIFTMYEKGFKYLYTGEQKIGGKVYQNIELTPEDEKKSIFKVKLTIDKVKKQIYSALLFDKNGNRYTYTVRSFTPNVPAPDATFAWDAKGHPGVEVVDLR</sequence>
<dbReference type="InterPro" id="IPR004564">
    <property type="entry name" value="OM_lipoprot_carrier_LolA-like"/>
</dbReference>
<proteinExistence type="predicted"/>
<dbReference type="PANTHER" id="PTHR35869:SF1">
    <property type="entry name" value="OUTER-MEMBRANE LIPOPROTEIN CARRIER PROTEIN"/>
    <property type="match status" value="1"/>
</dbReference>
<dbReference type="Pfam" id="PF16584">
    <property type="entry name" value="LolA_2"/>
    <property type="match status" value="1"/>
</dbReference>
<dbReference type="Gene3D" id="2.50.20.10">
    <property type="entry name" value="Lipoprotein localisation LolA/LolB/LppX"/>
    <property type="match status" value="1"/>
</dbReference>
<gene>
    <name evidence="3" type="ORF">LX99_00995</name>
</gene>
<feature type="chain" id="PRO_5016251444" evidence="2">
    <location>
        <begin position="24"/>
        <end position="228"/>
    </location>
</feature>
<keyword evidence="4" id="KW-1185">Reference proteome</keyword>
<evidence type="ECO:0000313" key="3">
    <source>
        <dbReference type="EMBL" id="PWK80527.1"/>
    </source>
</evidence>
<reference evidence="3 4" key="1">
    <citation type="submission" date="2018-05" db="EMBL/GenBank/DDBJ databases">
        <title>Genomic Encyclopedia of Archaeal and Bacterial Type Strains, Phase II (KMG-II): from individual species to whole genera.</title>
        <authorList>
            <person name="Goeker M."/>
        </authorList>
    </citation>
    <scope>NUCLEOTIDE SEQUENCE [LARGE SCALE GENOMIC DNA]</scope>
    <source>
        <strain evidence="3 4">DSM 19975</strain>
    </source>
</reference>
<name>A0A316HJQ4_9SPHI</name>
<dbReference type="Proteomes" id="UP000245678">
    <property type="component" value="Unassembled WGS sequence"/>
</dbReference>
<protein>
    <submittedName>
        <fullName evidence="3">Outer membrane lipoprotein-sorting protein</fullName>
    </submittedName>
</protein>
<dbReference type="InterPro" id="IPR029046">
    <property type="entry name" value="LolA/LolB/LppX"/>
</dbReference>
<accession>A0A316HJQ4</accession>
<evidence type="ECO:0000313" key="4">
    <source>
        <dbReference type="Proteomes" id="UP000245678"/>
    </source>
</evidence>
<dbReference type="SUPFAM" id="SSF89392">
    <property type="entry name" value="Prokaryotic lipoproteins and lipoprotein localization factors"/>
    <property type="match status" value="1"/>
</dbReference>
<dbReference type="EMBL" id="QGHA01000001">
    <property type="protein sequence ID" value="PWK80527.1"/>
    <property type="molecule type" value="Genomic_DNA"/>
</dbReference>
<organism evidence="3 4">
    <name type="scientific">Mucilaginibacter oryzae</name>
    <dbReference type="NCBI Taxonomy" id="468058"/>
    <lineage>
        <taxon>Bacteria</taxon>
        <taxon>Pseudomonadati</taxon>
        <taxon>Bacteroidota</taxon>
        <taxon>Sphingobacteriia</taxon>
        <taxon>Sphingobacteriales</taxon>
        <taxon>Sphingobacteriaceae</taxon>
        <taxon>Mucilaginibacter</taxon>
    </lineage>
</organism>
<evidence type="ECO:0000256" key="1">
    <source>
        <dbReference type="ARBA" id="ARBA00022729"/>
    </source>
</evidence>
<keyword evidence="3" id="KW-0449">Lipoprotein</keyword>
<dbReference type="RefSeq" id="WP_109606827.1">
    <property type="nucleotide sequence ID" value="NZ_QGHA01000001.1"/>
</dbReference>